<gene>
    <name evidence="1" type="ORF">B5L96_07695</name>
    <name evidence="2" type="ORF">DM078_21510</name>
    <name evidence="3" type="ORF">DW286_17875</name>
</gene>
<reference evidence="2" key="3">
    <citation type="submission" date="2018-07" db="EMBL/GenBank/DDBJ databases">
        <authorList>
            <person name="Martins R.C."/>
            <person name="Perdigao-Neto L.V."/>
            <person name="Costa S.F."/>
            <person name="Levin A.S.S."/>
        </authorList>
    </citation>
    <scope>NUCLEOTIDE SEQUENCE</scope>
    <source>
        <strain evidence="2">BC_5001</strain>
    </source>
</reference>
<proteinExistence type="predicted"/>
<dbReference type="EMBL" id="QRCF01000020">
    <property type="protein sequence ID" value="RDT89058.1"/>
    <property type="molecule type" value="Genomic_DNA"/>
</dbReference>
<evidence type="ECO:0000313" key="4">
    <source>
        <dbReference type="Proteomes" id="UP000196447"/>
    </source>
</evidence>
<dbReference type="EMBL" id="NDBK01000037">
    <property type="protein sequence ID" value="OVF75160.1"/>
    <property type="molecule type" value="Genomic_DNA"/>
</dbReference>
<evidence type="ECO:0000313" key="3">
    <source>
        <dbReference type="EMBL" id="RDT89058.1"/>
    </source>
</evidence>
<comment type="caution">
    <text evidence="1">The sequence shown here is derived from an EMBL/GenBank/DDBJ whole genome shotgun (WGS) entry which is preliminary data.</text>
</comment>
<organism evidence="1 4">
    <name type="scientific">Klebsiella pneumoniae</name>
    <dbReference type="NCBI Taxonomy" id="573"/>
    <lineage>
        <taxon>Bacteria</taxon>
        <taxon>Pseudomonadati</taxon>
        <taxon>Pseudomonadota</taxon>
        <taxon>Gammaproteobacteria</taxon>
        <taxon>Enterobacterales</taxon>
        <taxon>Enterobacteriaceae</taxon>
        <taxon>Klebsiella/Raoultella group</taxon>
        <taxon>Klebsiella</taxon>
        <taxon>Klebsiella pneumoniae complex</taxon>
    </lineage>
</organism>
<name>A0A210VJL3_KLEPN</name>
<dbReference type="EMBL" id="QOHW01000020">
    <property type="protein sequence ID" value="RBZ19060.1"/>
    <property type="molecule type" value="Genomic_DNA"/>
</dbReference>
<reference evidence="2" key="4">
    <citation type="submission" date="2018-08" db="EMBL/GenBank/DDBJ databases">
        <title>Klebsiella pneumoniae genome sequencing and assembly.</title>
        <authorList>
            <person name="Martins R.C.R."/>
            <person name="Perdigao-Neto L.V."/>
            <person name="Costa S.F."/>
            <person name="Levin A.S.S."/>
        </authorList>
    </citation>
    <scope>NUCLEOTIDE SEQUENCE</scope>
    <source>
        <strain evidence="2">BC_5001</strain>
    </source>
</reference>
<evidence type="ECO:0000313" key="1">
    <source>
        <dbReference type="EMBL" id="OVF75160.1"/>
    </source>
</evidence>
<protein>
    <submittedName>
        <fullName evidence="1">Uncharacterized protein</fullName>
    </submittedName>
</protein>
<dbReference type="Proteomes" id="UP000254657">
    <property type="component" value="Unassembled WGS sequence"/>
</dbReference>
<dbReference type="AlphaFoldDB" id="A0A210VJL3"/>
<dbReference type="Proteomes" id="UP000196447">
    <property type="component" value="Unassembled WGS sequence"/>
</dbReference>
<dbReference type="Proteomes" id="UP000253559">
    <property type="component" value="Unassembled WGS sequence"/>
</dbReference>
<reference evidence="1 4" key="1">
    <citation type="submission" date="2017-03" db="EMBL/GenBank/DDBJ databases">
        <authorList>
            <person name="Fouts D."/>
            <person name="Stalin M.J."/>
            <person name="Chen L."/>
            <person name="Wright M."/>
            <person name="Sutton G."/>
            <person name="Nguyen K."/>
            <person name="Vanduin D."/>
            <person name="Rojas L."/>
            <person name="Hujer A."/>
            <person name="Hujer K."/>
            <person name="Bonomo R."/>
            <person name="Kreiswirth B."/>
            <person name="Adams M."/>
        </authorList>
    </citation>
    <scope>NUCLEOTIDE SEQUENCE [LARGE SCALE GENOMIC DNA]</scope>
    <source>
        <strain evidence="1 4">39383</strain>
    </source>
</reference>
<evidence type="ECO:0000313" key="2">
    <source>
        <dbReference type="EMBL" id="RBZ19060.1"/>
    </source>
</evidence>
<accession>A0A210VJL3</accession>
<sequence>MLFLRNVQAQRPDSQYFPCSEEEEISQINVQAAYPSDDNLLAGRTRRQPFRGLVCFMLHDTNNKNSP</sequence>
<reference evidence="3" key="2">
    <citation type="submission" date="2018-07" db="EMBL/GenBank/DDBJ databases">
        <title>Draft genome sequence of Klebsiella pneumoniae K293.</title>
        <authorList>
            <person name="He F."/>
        </authorList>
    </citation>
    <scope>NUCLEOTIDE SEQUENCE</scope>
    <source>
        <strain evidence="3">K293</strain>
    </source>
</reference>